<protein>
    <recommendedName>
        <fullName evidence="3">Reverse transcriptase</fullName>
    </recommendedName>
</protein>
<evidence type="ECO:0000313" key="2">
    <source>
        <dbReference type="Proteomes" id="UP000288805"/>
    </source>
</evidence>
<organism evidence="1 2">
    <name type="scientific">Vitis vinifera</name>
    <name type="common">Grape</name>
    <dbReference type="NCBI Taxonomy" id="29760"/>
    <lineage>
        <taxon>Eukaryota</taxon>
        <taxon>Viridiplantae</taxon>
        <taxon>Streptophyta</taxon>
        <taxon>Embryophyta</taxon>
        <taxon>Tracheophyta</taxon>
        <taxon>Spermatophyta</taxon>
        <taxon>Magnoliopsida</taxon>
        <taxon>eudicotyledons</taxon>
        <taxon>Gunneridae</taxon>
        <taxon>Pentapetalae</taxon>
        <taxon>rosids</taxon>
        <taxon>Vitales</taxon>
        <taxon>Vitaceae</taxon>
        <taxon>Viteae</taxon>
        <taxon>Vitis</taxon>
    </lineage>
</organism>
<evidence type="ECO:0008006" key="3">
    <source>
        <dbReference type="Google" id="ProtNLM"/>
    </source>
</evidence>
<dbReference type="Proteomes" id="UP000288805">
    <property type="component" value="Unassembled WGS sequence"/>
</dbReference>
<proteinExistence type="predicted"/>
<dbReference type="AlphaFoldDB" id="A0A438KNN6"/>
<reference evidence="1 2" key="1">
    <citation type="journal article" date="2018" name="PLoS Genet.">
        <title>Population sequencing reveals clonal diversity and ancestral inbreeding in the grapevine cultivar Chardonnay.</title>
        <authorList>
            <person name="Roach M.J."/>
            <person name="Johnson D.L."/>
            <person name="Bohlmann J."/>
            <person name="van Vuuren H.J."/>
            <person name="Jones S.J."/>
            <person name="Pretorius I.S."/>
            <person name="Schmidt S.A."/>
            <person name="Borneman A.R."/>
        </authorList>
    </citation>
    <scope>NUCLEOTIDE SEQUENCE [LARGE SCALE GENOMIC DNA]</scope>
    <source>
        <strain evidence="2">cv. Chardonnay</strain>
        <tissue evidence="1">Leaf</tissue>
    </source>
</reference>
<dbReference type="PANTHER" id="PTHR33710">
    <property type="entry name" value="BNAC02G09200D PROTEIN"/>
    <property type="match status" value="1"/>
</dbReference>
<dbReference type="EMBL" id="QGNW01000002">
    <property type="protein sequence ID" value="RVX22804.1"/>
    <property type="molecule type" value="Genomic_DNA"/>
</dbReference>
<sequence>MIARCYSVWRWKWELSQFLVISRTVKMVSVGASLGSRYPLECSRGGSLSPAMRRLLEVIEDLELRDFLFQGVQCVLPKLVSDHCPILLDGVGVRRGPTPFRFENMWLKEEGFKDVLRLWWEGLNFSGSASLILAEKMKALKPILRSWNKEVFGKIEVQEALALNFVNFRDEVESCGSLSLEKKESRREAWENYNLEETSWRQKSREI</sequence>
<accession>A0A438KNN6</accession>
<comment type="caution">
    <text evidence="1">The sequence shown here is derived from an EMBL/GenBank/DDBJ whole genome shotgun (WGS) entry which is preliminary data.</text>
</comment>
<evidence type="ECO:0000313" key="1">
    <source>
        <dbReference type="EMBL" id="RVX22804.1"/>
    </source>
</evidence>
<dbReference type="PANTHER" id="PTHR33710:SF71">
    <property type="entry name" value="ENDONUCLEASE_EXONUCLEASE_PHOSPHATASE DOMAIN-CONTAINING PROTEIN"/>
    <property type="match status" value="1"/>
</dbReference>
<name>A0A438KNN6_VITVI</name>
<gene>
    <name evidence="1" type="ORF">CK203_008177</name>
</gene>